<protein>
    <recommendedName>
        <fullName evidence="3">HutD family protein</fullName>
    </recommendedName>
</protein>
<evidence type="ECO:0008006" key="3">
    <source>
        <dbReference type="Google" id="ProtNLM"/>
    </source>
</evidence>
<proteinExistence type="predicted"/>
<dbReference type="Proteomes" id="UP001500752">
    <property type="component" value="Unassembled WGS sequence"/>
</dbReference>
<name>A0ABP7C1H2_9MICC</name>
<dbReference type="Gene3D" id="2.60.120.10">
    <property type="entry name" value="Jelly Rolls"/>
    <property type="match status" value="1"/>
</dbReference>
<sequence>MAATPSGPVIRFADLSPSPWLNGAGRTVELAAGAGPSQDGMFPDGTSPDGGWDWRLSLADVDRPAPFSRLPGIRRILTIVDGGPLDLTVDGVLRRVERYRPFAFDGGAATLSALPAGPVRNLNLMLGPSAVRGTVHGSVDIVPVTERLPVEVCGFQLAVLLAGEATAAGRRLERFDTVLGHPGGETVTGTGQLALVSIR</sequence>
<dbReference type="InterPro" id="IPR011051">
    <property type="entry name" value="RmlC_Cupin_sf"/>
</dbReference>
<dbReference type="Pfam" id="PF05962">
    <property type="entry name" value="HutD"/>
    <property type="match status" value="1"/>
</dbReference>
<dbReference type="CDD" id="cd20293">
    <property type="entry name" value="cupin_HutD_N"/>
    <property type="match status" value="1"/>
</dbReference>
<accession>A0ABP7C1H2</accession>
<dbReference type="EMBL" id="BAABEO010000009">
    <property type="protein sequence ID" value="GAA3676504.1"/>
    <property type="molecule type" value="Genomic_DNA"/>
</dbReference>
<keyword evidence="2" id="KW-1185">Reference proteome</keyword>
<gene>
    <name evidence="1" type="ORF">GCM10023081_13510</name>
</gene>
<evidence type="ECO:0000313" key="1">
    <source>
        <dbReference type="EMBL" id="GAA3676504.1"/>
    </source>
</evidence>
<organism evidence="1 2">
    <name type="scientific">Arthrobacter ginkgonis</name>
    <dbReference type="NCBI Taxonomy" id="1630594"/>
    <lineage>
        <taxon>Bacteria</taxon>
        <taxon>Bacillati</taxon>
        <taxon>Actinomycetota</taxon>
        <taxon>Actinomycetes</taxon>
        <taxon>Micrococcales</taxon>
        <taxon>Micrococcaceae</taxon>
        <taxon>Arthrobacter</taxon>
    </lineage>
</organism>
<dbReference type="InterPro" id="IPR014710">
    <property type="entry name" value="RmlC-like_jellyroll"/>
</dbReference>
<dbReference type="PANTHER" id="PTHR37943:SF1">
    <property type="entry name" value="PROTEIN VES"/>
    <property type="match status" value="1"/>
</dbReference>
<dbReference type="PANTHER" id="PTHR37943">
    <property type="entry name" value="PROTEIN VES"/>
    <property type="match status" value="1"/>
</dbReference>
<comment type="caution">
    <text evidence="1">The sequence shown here is derived from an EMBL/GenBank/DDBJ whole genome shotgun (WGS) entry which is preliminary data.</text>
</comment>
<reference evidence="2" key="1">
    <citation type="journal article" date="2019" name="Int. J. Syst. Evol. Microbiol.">
        <title>The Global Catalogue of Microorganisms (GCM) 10K type strain sequencing project: providing services to taxonomists for standard genome sequencing and annotation.</title>
        <authorList>
            <consortium name="The Broad Institute Genomics Platform"/>
            <consortium name="The Broad Institute Genome Sequencing Center for Infectious Disease"/>
            <person name="Wu L."/>
            <person name="Ma J."/>
        </authorList>
    </citation>
    <scope>NUCLEOTIDE SEQUENCE [LARGE SCALE GENOMIC DNA]</scope>
    <source>
        <strain evidence="2">JCM 30742</strain>
    </source>
</reference>
<evidence type="ECO:0000313" key="2">
    <source>
        <dbReference type="Proteomes" id="UP001500752"/>
    </source>
</evidence>
<dbReference type="InterPro" id="IPR010282">
    <property type="entry name" value="Uncharacterised_HutD/Ves"/>
</dbReference>
<dbReference type="RefSeq" id="WP_345149486.1">
    <property type="nucleotide sequence ID" value="NZ_BAABEO010000009.1"/>
</dbReference>
<dbReference type="SUPFAM" id="SSF51182">
    <property type="entry name" value="RmlC-like cupins"/>
    <property type="match status" value="1"/>
</dbReference>